<comment type="caution">
    <text evidence="2">The sequence shown here is derived from an EMBL/GenBank/DDBJ whole genome shotgun (WGS) entry which is preliminary data.</text>
</comment>
<protein>
    <submittedName>
        <fullName evidence="2">Retrotransposon-derived protein PEG10</fullName>
    </submittedName>
</protein>
<evidence type="ECO:0000313" key="2">
    <source>
        <dbReference type="EMBL" id="OMJ15452.1"/>
    </source>
</evidence>
<proteinExistence type="predicted"/>
<evidence type="ECO:0000256" key="1">
    <source>
        <dbReference type="SAM" id="MobiDB-lite"/>
    </source>
</evidence>
<evidence type="ECO:0000313" key="3">
    <source>
        <dbReference type="EMBL" id="OMJ16447.1"/>
    </source>
</evidence>
<evidence type="ECO:0000313" key="4">
    <source>
        <dbReference type="EMBL" id="OMJ17644.1"/>
    </source>
</evidence>
<dbReference type="EMBL" id="LSSN01002671">
    <property type="protein sequence ID" value="OMJ15452.1"/>
    <property type="molecule type" value="Genomic_DNA"/>
</dbReference>
<dbReference type="Proteomes" id="UP000187283">
    <property type="component" value="Unassembled WGS sequence"/>
</dbReference>
<dbReference type="EMBL" id="LSSN01002335">
    <property type="protein sequence ID" value="OMJ16447.1"/>
    <property type="molecule type" value="Genomic_DNA"/>
</dbReference>
<feature type="compositionally biased region" description="Polar residues" evidence="1">
    <location>
        <begin position="1"/>
        <end position="12"/>
    </location>
</feature>
<dbReference type="PANTHER" id="PTHR15503">
    <property type="entry name" value="LDOC1 RELATED"/>
    <property type="match status" value="1"/>
</dbReference>
<gene>
    <name evidence="4" type="ORF">AYI70_g5846</name>
    <name evidence="3" type="ORF">AYI70_g6595</name>
    <name evidence="2" type="ORF">AYI70_g7262</name>
</gene>
<dbReference type="OrthoDB" id="3267645at2759"/>
<evidence type="ECO:0000313" key="5">
    <source>
        <dbReference type="Proteomes" id="UP000187283"/>
    </source>
</evidence>
<dbReference type="AlphaFoldDB" id="A0A1R1XLF5"/>
<name>A0A1R1XLF5_9FUNG</name>
<organism evidence="2 5">
    <name type="scientific">Smittium culicis</name>
    <dbReference type="NCBI Taxonomy" id="133412"/>
    <lineage>
        <taxon>Eukaryota</taxon>
        <taxon>Fungi</taxon>
        <taxon>Fungi incertae sedis</taxon>
        <taxon>Zoopagomycota</taxon>
        <taxon>Kickxellomycotina</taxon>
        <taxon>Harpellomycetes</taxon>
        <taxon>Harpellales</taxon>
        <taxon>Legeriomycetaceae</taxon>
        <taxon>Smittium</taxon>
    </lineage>
</organism>
<keyword evidence="5" id="KW-1185">Reference proteome</keyword>
<dbReference type="PANTHER" id="PTHR15503:SF36">
    <property type="entry name" value="RETROTRANSPOSON GAG-LIKE PROTEIN 5"/>
    <property type="match status" value="1"/>
</dbReference>
<dbReference type="EMBL" id="LSSN01001982">
    <property type="protein sequence ID" value="OMJ17644.1"/>
    <property type="molecule type" value="Genomic_DNA"/>
</dbReference>
<sequence>MQDFKNNFSDPSRTIEARGQTRICKQGSRNDSAYAAEFRALALESGFNNVALVDQFLRGLSSKIMQYLIDTDLPDNLEENITLAVRIENRLCTMD</sequence>
<feature type="region of interest" description="Disordered" evidence="1">
    <location>
        <begin position="1"/>
        <end position="22"/>
    </location>
</feature>
<reference evidence="2 5" key="1">
    <citation type="submission" date="2017-01" db="EMBL/GenBank/DDBJ databases">
        <authorList>
            <person name="Mah S.A."/>
            <person name="Swanson W.J."/>
            <person name="Moy G.W."/>
            <person name="Vacquier V.D."/>
        </authorList>
    </citation>
    <scope>NUCLEOTIDE SEQUENCE [LARGE SCALE GENOMIC DNA]</scope>
    <source>
        <strain evidence="2 5">GSMNP</strain>
    </source>
</reference>
<dbReference type="InterPro" id="IPR032567">
    <property type="entry name" value="RTL1-rel"/>
</dbReference>
<accession>A0A1R1XLF5</accession>